<dbReference type="Gene3D" id="3.90.550.10">
    <property type="entry name" value="Spore Coat Polysaccharide Biosynthesis Protein SpsA, Chain A"/>
    <property type="match status" value="1"/>
</dbReference>
<evidence type="ECO:0000313" key="5">
    <source>
        <dbReference type="Proteomes" id="UP000778951"/>
    </source>
</evidence>
<proteinExistence type="predicted"/>
<comment type="caution">
    <text evidence="4">The sequence shown here is derived from an EMBL/GenBank/DDBJ whole genome shotgun (WGS) entry which is preliminary data.</text>
</comment>
<keyword evidence="2" id="KW-0808">Transferase</keyword>
<evidence type="ECO:0000313" key="4">
    <source>
        <dbReference type="EMBL" id="NIZ70133.1"/>
    </source>
</evidence>
<dbReference type="InterPro" id="IPR029044">
    <property type="entry name" value="Nucleotide-diphossugar_trans"/>
</dbReference>
<dbReference type="Pfam" id="PF00535">
    <property type="entry name" value="Glycos_transf_2"/>
    <property type="match status" value="1"/>
</dbReference>
<dbReference type="PANTHER" id="PTHR22916">
    <property type="entry name" value="GLYCOSYLTRANSFERASE"/>
    <property type="match status" value="1"/>
</dbReference>
<organism evidence="4 5">
    <name type="scientific">Entomospira culicis</name>
    <dbReference type="NCBI Taxonomy" id="2719989"/>
    <lineage>
        <taxon>Bacteria</taxon>
        <taxon>Pseudomonadati</taxon>
        <taxon>Spirochaetota</taxon>
        <taxon>Spirochaetia</taxon>
        <taxon>Spirochaetales</taxon>
        <taxon>Spirochaetaceae</taxon>
        <taxon>Entomospira</taxon>
    </lineage>
</organism>
<evidence type="ECO:0000259" key="3">
    <source>
        <dbReference type="Pfam" id="PF00535"/>
    </source>
</evidence>
<gene>
    <name evidence="4" type="ORF">HCT48_07925</name>
</gene>
<evidence type="ECO:0000256" key="2">
    <source>
        <dbReference type="ARBA" id="ARBA00022679"/>
    </source>
</evidence>
<dbReference type="CDD" id="cd00761">
    <property type="entry name" value="Glyco_tranf_GTA_type"/>
    <property type="match status" value="1"/>
</dbReference>
<evidence type="ECO:0000256" key="1">
    <source>
        <dbReference type="ARBA" id="ARBA00022676"/>
    </source>
</evidence>
<sequence>MLVSIIIPFYNVERYFRACLASIVHQTYTTLEILLIDDCSPDNSLAIAREYAEKDDRIKIIRHEKNLRQGGARNTGLKVASGEYIWFIDSDDEIATPYAVEHLVQVARRDESDVILFGAQGKFSDHKKECLYGDYTYNREYVFNKENPFYTVYMNNILHGVHDYTWLSPSPWMKLFKRSFLEKYHFKFLEHTLYEDIPMLGLLPLAERVTQLPYVFYDYYQREGSTMSSGIAANYVENFERLAQQLWEIHDSYLTEYERSEMIVPVVLMHHLRYNTRRLKASLSIPAYEQWLVEMYDFFKEQLSYRIGLEELNPWPRRIGDQMQWQAVFRSFQDSAVAKRTKVQLIDNVITVKSKKLKKMVKMLMPYGVVRLIQIIKSR</sequence>
<dbReference type="RefSeq" id="WP_167696390.1">
    <property type="nucleotide sequence ID" value="NZ_CP118182.1"/>
</dbReference>
<keyword evidence="1" id="KW-0328">Glycosyltransferase</keyword>
<accession>A0A968KWD3</accession>
<feature type="domain" description="Glycosyltransferase 2-like" evidence="3">
    <location>
        <begin position="4"/>
        <end position="135"/>
    </location>
</feature>
<dbReference type="InterPro" id="IPR001173">
    <property type="entry name" value="Glyco_trans_2-like"/>
</dbReference>
<name>A0A968KWD3_9SPIO</name>
<dbReference type="SUPFAM" id="SSF53448">
    <property type="entry name" value="Nucleotide-diphospho-sugar transferases"/>
    <property type="match status" value="1"/>
</dbReference>
<keyword evidence="5" id="KW-1185">Reference proteome</keyword>
<dbReference type="GO" id="GO:0016758">
    <property type="term" value="F:hexosyltransferase activity"/>
    <property type="evidence" value="ECO:0007669"/>
    <property type="project" value="UniProtKB-ARBA"/>
</dbReference>
<protein>
    <submittedName>
        <fullName evidence="4">Glycosyltransferase family 2 protein</fullName>
    </submittedName>
</protein>
<dbReference type="EMBL" id="JAATLM010000002">
    <property type="protein sequence ID" value="NIZ70133.1"/>
    <property type="molecule type" value="Genomic_DNA"/>
</dbReference>
<dbReference type="PANTHER" id="PTHR22916:SF51">
    <property type="entry name" value="GLYCOSYLTRANSFERASE EPSH-RELATED"/>
    <property type="match status" value="1"/>
</dbReference>
<reference evidence="4" key="1">
    <citation type="submission" date="2020-03" db="EMBL/GenBank/DDBJ databases">
        <title>Spirochaetal bacteria isolated from arthropods constitute a novel genus Entomospira genus novum within the order Spirochaetales.</title>
        <authorList>
            <person name="Grana-Miraglia L."/>
            <person name="Sikutova S."/>
            <person name="Fingerle V."/>
            <person name="Sing A."/>
            <person name="Castillo-Ramirez S."/>
            <person name="Margos G."/>
            <person name="Rudolf I."/>
        </authorList>
    </citation>
    <scope>NUCLEOTIDE SEQUENCE</scope>
    <source>
        <strain evidence="4">BR149</strain>
    </source>
</reference>
<dbReference type="AlphaFoldDB" id="A0A968KWD3"/>
<dbReference type="Proteomes" id="UP000778951">
    <property type="component" value="Unassembled WGS sequence"/>
</dbReference>